<dbReference type="CDD" id="cd03809">
    <property type="entry name" value="GT4_MtfB-like"/>
    <property type="match status" value="1"/>
</dbReference>
<dbReference type="PANTHER" id="PTHR46401:SF2">
    <property type="entry name" value="GLYCOSYLTRANSFERASE WBBK-RELATED"/>
    <property type="match status" value="1"/>
</dbReference>
<dbReference type="InterPro" id="IPR028098">
    <property type="entry name" value="Glyco_trans_4-like_N"/>
</dbReference>
<keyword evidence="1 4" id="KW-0808">Transferase</keyword>
<dbReference type="Gene3D" id="3.40.50.2000">
    <property type="entry name" value="Glycogen Phosphorylase B"/>
    <property type="match status" value="2"/>
</dbReference>
<dbReference type="EMBL" id="LCNT01000005">
    <property type="protein sequence ID" value="KKU60976.1"/>
    <property type="molecule type" value="Genomic_DNA"/>
</dbReference>
<dbReference type="PATRIC" id="fig|1618371.3.peg.808"/>
<dbReference type="InterPro" id="IPR001296">
    <property type="entry name" value="Glyco_trans_1"/>
</dbReference>
<evidence type="ECO:0000259" key="2">
    <source>
        <dbReference type="Pfam" id="PF00534"/>
    </source>
</evidence>
<dbReference type="GO" id="GO:0009103">
    <property type="term" value="P:lipopolysaccharide biosynthetic process"/>
    <property type="evidence" value="ECO:0007669"/>
    <property type="project" value="TreeGrafter"/>
</dbReference>
<proteinExistence type="predicted"/>
<dbReference type="Proteomes" id="UP000033860">
    <property type="component" value="Unassembled WGS sequence"/>
</dbReference>
<dbReference type="AlphaFoldDB" id="A0A0G1RV39"/>
<comment type="caution">
    <text evidence="4">The sequence shown here is derived from an EMBL/GenBank/DDBJ whole genome shotgun (WGS) entry which is preliminary data.</text>
</comment>
<dbReference type="Pfam" id="PF00534">
    <property type="entry name" value="Glycos_transf_1"/>
    <property type="match status" value="1"/>
</dbReference>
<evidence type="ECO:0000313" key="5">
    <source>
        <dbReference type="Proteomes" id="UP000033860"/>
    </source>
</evidence>
<gene>
    <name evidence="4" type="ORF">UX85_C0005G0014</name>
</gene>
<evidence type="ECO:0000259" key="3">
    <source>
        <dbReference type="Pfam" id="PF13439"/>
    </source>
</evidence>
<reference evidence="4 5" key="1">
    <citation type="journal article" date="2015" name="Nature">
        <title>rRNA introns, odd ribosomes, and small enigmatic genomes across a large radiation of phyla.</title>
        <authorList>
            <person name="Brown C.T."/>
            <person name="Hug L.A."/>
            <person name="Thomas B.C."/>
            <person name="Sharon I."/>
            <person name="Castelle C.J."/>
            <person name="Singh A."/>
            <person name="Wilkins M.J."/>
            <person name="Williams K.H."/>
            <person name="Banfield J.F."/>
        </authorList>
    </citation>
    <scope>NUCLEOTIDE SEQUENCE [LARGE SCALE GENOMIC DNA]</scope>
</reference>
<sequence length="343" mass="37836">MRVALNTSALTSGHKFRGLGFYTQRLSTALKKNRQVKLIDFSAKAPADVDLVHYLAFTPFELGLPLTFPKPVVVTVHDLIPLKFPRQFPAGIKGAIIWQINRHLLKKVNHIITDSKASQKDIVNFIGVNPAKTSVVYLAADAVFKPIRGKVLPRVKNKFYLPGKFILYVGDVNWNKNLPLLAETCLKLNYPLVIVGKQAVAKNVPIHPETKDLIAFQRLAAAHPQKIICLGFVPTRDLVAIYNLATGYAQVSRAEGFGLPVLEAMACGCPVVTSRETSLAEIAGSAALLIKPQENQLAPALQNLWTSQALRTRLSKLGLNQAKKFTWDKTAAQTVKVYETLVR</sequence>
<organism evidence="4 5">
    <name type="scientific">Candidatus Beckwithbacteria bacterium GW2011_GWB1_47_15</name>
    <dbReference type="NCBI Taxonomy" id="1618371"/>
    <lineage>
        <taxon>Bacteria</taxon>
        <taxon>Candidatus Beckwithiibacteriota</taxon>
    </lineage>
</organism>
<feature type="domain" description="Glycosyl transferase family 1" evidence="2">
    <location>
        <begin position="156"/>
        <end position="316"/>
    </location>
</feature>
<accession>A0A0G1RV39</accession>
<evidence type="ECO:0000313" key="4">
    <source>
        <dbReference type="EMBL" id="KKU60976.1"/>
    </source>
</evidence>
<dbReference type="Pfam" id="PF13439">
    <property type="entry name" value="Glyco_transf_4"/>
    <property type="match status" value="1"/>
</dbReference>
<dbReference type="GO" id="GO:0016757">
    <property type="term" value="F:glycosyltransferase activity"/>
    <property type="evidence" value="ECO:0007669"/>
    <property type="project" value="InterPro"/>
</dbReference>
<dbReference type="SUPFAM" id="SSF53756">
    <property type="entry name" value="UDP-Glycosyltransferase/glycogen phosphorylase"/>
    <property type="match status" value="1"/>
</dbReference>
<evidence type="ECO:0000256" key="1">
    <source>
        <dbReference type="ARBA" id="ARBA00022679"/>
    </source>
</evidence>
<dbReference type="PANTHER" id="PTHR46401">
    <property type="entry name" value="GLYCOSYLTRANSFERASE WBBK-RELATED"/>
    <property type="match status" value="1"/>
</dbReference>
<feature type="domain" description="Glycosyltransferase subfamily 4-like N-terminal" evidence="3">
    <location>
        <begin position="48"/>
        <end position="141"/>
    </location>
</feature>
<protein>
    <submittedName>
        <fullName evidence="4">Glycosyltransferase</fullName>
    </submittedName>
</protein>
<name>A0A0G1RV39_9BACT</name>